<dbReference type="GO" id="GO:0004386">
    <property type="term" value="F:helicase activity"/>
    <property type="evidence" value="ECO:0007669"/>
    <property type="project" value="UniProtKB-KW"/>
</dbReference>
<evidence type="ECO:0000256" key="8">
    <source>
        <dbReference type="ARBA" id="ARBA00023235"/>
    </source>
</evidence>
<evidence type="ECO:0000313" key="13">
    <source>
        <dbReference type="Proteomes" id="UP001499930"/>
    </source>
</evidence>
<proteinExistence type="inferred from homology"/>
<dbReference type="InterPro" id="IPR016136">
    <property type="entry name" value="DNA_helicase_N/primase_C"/>
</dbReference>
<sequence length="458" mass="49492">MSIDTGAAPGAPSMVEIETEAAVLGAVLTSPAFAVELMERLAAADFVRPVHQLIYQLIVDAEAAGREPSYLSVSQAAQRLGNIVVLRYLPELLTRSHAITTREMFGQQLAELTNYAYIRKVSSAGLHLAELSAGASLEEIEAVRARARALLDQVTGPDLDDPDEVTWDELYRRDLDDAEHPMPVSVVPLPYRDLSTMLHGGLRAGNLVIIGARPAMGKSLVAAEICRHAAIKGVKTLLVTLEMTHREISARLTSATAKVDLAKTITMTEQAGVLSAEDWEKLARGYAIASEAGPRLSIVDPSSAFTVGHLERRLSAMQRKGTPFGLVVLDYMQLLSSLGAERAENRQAEVQKMSRQLKQLAKRFDIPIVVLAQLNRGPEQRGDHTPMVADLRESGGLENDANVVILLHRPSAYDPADRVGEIDLIVGKNRNGPCGTVTASFRGHYASVADFARAAGEA</sequence>
<dbReference type="EMBL" id="BAAAWD010000027">
    <property type="protein sequence ID" value="GAA3037623.1"/>
    <property type="molecule type" value="Genomic_DNA"/>
</dbReference>
<dbReference type="SUPFAM" id="SSF48024">
    <property type="entry name" value="N-terminal domain of DnaB helicase"/>
    <property type="match status" value="1"/>
</dbReference>
<dbReference type="Pfam" id="PF03796">
    <property type="entry name" value="DnaB_C"/>
    <property type="match status" value="1"/>
</dbReference>
<evidence type="ECO:0000256" key="10">
    <source>
        <dbReference type="ARBA" id="ARBA00048954"/>
    </source>
</evidence>
<dbReference type="Gene3D" id="1.10.860.10">
    <property type="entry name" value="DNAb Helicase, Chain A"/>
    <property type="match status" value="1"/>
</dbReference>
<reference evidence="13" key="1">
    <citation type="journal article" date="2019" name="Int. J. Syst. Evol. Microbiol.">
        <title>The Global Catalogue of Microorganisms (GCM) 10K type strain sequencing project: providing services to taxonomists for standard genome sequencing and annotation.</title>
        <authorList>
            <consortium name="The Broad Institute Genomics Platform"/>
            <consortium name="The Broad Institute Genome Sequencing Center for Infectious Disease"/>
            <person name="Wu L."/>
            <person name="Ma J."/>
        </authorList>
    </citation>
    <scope>NUCLEOTIDE SEQUENCE [LARGE SCALE GENOMIC DNA]</scope>
    <source>
        <strain evidence="13">JCM 3106</strain>
    </source>
</reference>
<evidence type="ECO:0000256" key="3">
    <source>
        <dbReference type="ARBA" id="ARBA00022741"/>
    </source>
</evidence>
<evidence type="ECO:0000256" key="1">
    <source>
        <dbReference type="ARBA" id="ARBA00008428"/>
    </source>
</evidence>
<evidence type="ECO:0000256" key="9">
    <source>
        <dbReference type="ARBA" id="ARBA00044969"/>
    </source>
</evidence>
<dbReference type="RefSeq" id="WP_344906193.1">
    <property type="nucleotide sequence ID" value="NZ_BAAAWD010000027.1"/>
</dbReference>
<comment type="catalytic activity">
    <reaction evidence="10">
        <text>ATP + H2O = ADP + phosphate + H(+)</text>
        <dbReference type="Rhea" id="RHEA:13065"/>
        <dbReference type="ChEBI" id="CHEBI:15377"/>
        <dbReference type="ChEBI" id="CHEBI:15378"/>
        <dbReference type="ChEBI" id="CHEBI:30616"/>
        <dbReference type="ChEBI" id="CHEBI:43474"/>
        <dbReference type="ChEBI" id="CHEBI:456216"/>
        <dbReference type="EC" id="5.6.2.3"/>
    </reaction>
</comment>
<comment type="similarity">
    <text evidence="1">Belongs to the helicase family. DnaB subfamily.</text>
</comment>
<keyword evidence="8" id="KW-0413">Isomerase</keyword>
<keyword evidence="4" id="KW-0378">Hydrolase</keyword>
<dbReference type="PANTHER" id="PTHR30153">
    <property type="entry name" value="REPLICATIVE DNA HELICASE DNAB"/>
    <property type="match status" value="1"/>
</dbReference>
<keyword evidence="2" id="KW-0235">DNA replication</keyword>
<dbReference type="Pfam" id="PF00772">
    <property type="entry name" value="DnaB"/>
    <property type="match status" value="1"/>
</dbReference>
<dbReference type="PANTHER" id="PTHR30153:SF2">
    <property type="entry name" value="REPLICATIVE DNA HELICASE"/>
    <property type="match status" value="1"/>
</dbReference>
<keyword evidence="13" id="KW-1185">Reference proteome</keyword>
<evidence type="ECO:0000256" key="7">
    <source>
        <dbReference type="ARBA" id="ARBA00023125"/>
    </source>
</evidence>
<keyword evidence="6" id="KW-0067">ATP-binding</keyword>
<dbReference type="InterPro" id="IPR027417">
    <property type="entry name" value="P-loop_NTPase"/>
</dbReference>
<evidence type="ECO:0000259" key="11">
    <source>
        <dbReference type="PROSITE" id="PS51199"/>
    </source>
</evidence>
<protein>
    <recommendedName>
        <fullName evidence="9">DNA 5'-3' helicase</fullName>
        <ecNumber evidence="9">5.6.2.3</ecNumber>
    </recommendedName>
</protein>
<dbReference type="Gene3D" id="3.40.50.300">
    <property type="entry name" value="P-loop containing nucleotide triphosphate hydrolases"/>
    <property type="match status" value="1"/>
</dbReference>
<gene>
    <name evidence="12" type="primary">dnaB</name>
    <name evidence="12" type="ORF">GCM10017559_76910</name>
</gene>
<dbReference type="InterPro" id="IPR007694">
    <property type="entry name" value="DNA_helicase_DnaB-like_C"/>
</dbReference>
<keyword evidence="3" id="KW-0547">Nucleotide-binding</keyword>
<dbReference type="EC" id="5.6.2.3" evidence="9"/>
<dbReference type="InterPro" id="IPR007693">
    <property type="entry name" value="DNA_helicase_DnaB-like_N"/>
</dbReference>
<evidence type="ECO:0000256" key="2">
    <source>
        <dbReference type="ARBA" id="ARBA00022705"/>
    </source>
</evidence>
<evidence type="ECO:0000256" key="6">
    <source>
        <dbReference type="ARBA" id="ARBA00022840"/>
    </source>
</evidence>
<evidence type="ECO:0000256" key="4">
    <source>
        <dbReference type="ARBA" id="ARBA00022801"/>
    </source>
</evidence>
<dbReference type="SUPFAM" id="SSF52540">
    <property type="entry name" value="P-loop containing nucleoside triphosphate hydrolases"/>
    <property type="match status" value="1"/>
</dbReference>
<dbReference type="PROSITE" id="PS51199">
    <property type="entry name" value="SF4_HELICASE"/>
    <property type="match status" value="1"/>
</dbReference>
<keyword evidence="5 12" id="KW-0347">Helicase</keyword>
<name>A0ABP6LEW6_9ACTN</name>
<evidence type="ECO:0000313" key="12">
    <source>
        <dbReference type="EMBL" id="GAA3037623.1"/>
    </source>
</evidence>
<dbReference type="InterPro" id="IPR036185">
    <property type="entry name" value="DNA_heli_DnaB-like_N_sf"/>
</dbReference>
<feature type="domain" description="SF4 helicase" evidence="11">
    <location>
        <begin position="180"/>
        <end position="455"/>
    </location>
</feature>
<organism evidence="12 13">
    <name type="scientific">Streptosporangium longisporum</name>
    <dbReference type="NCBI Taxonomy" id="46187"/>
    <lineage>
        <taxon>Bacteria</taxon>
        <taxon>Bacillati</taxon>
        <taxon>Actinomycetota</taxon>
        <taxon>Actinomycetes</taxon>
        <taxon>Streptosporangiales</taxon>
        <taxon>Streptosporangiaceae</taxon>
        <taxon>Streptosporangium</taxon>
    </lineage>
</organism>
<accession>A0ABP6LEW6</accession>
<evidence type="ECO:0000256" key="5">
    <source>
        <dbReference type="ARBA" id="ARBA00022806"/>
    </source>
</evidence>
<dbReference type="Proteomes" id="UP001499930">
    <property type="component" value="Unassembled WGS sequence"/>
</dbReference>
<keyword evidence="7" id="KW-0238">DNA-binding</keyword>
<comment type="caution">
    <text evidence="12">The sequence shown here is derived from an EMBL/GenBank/DDBJ whole genome shotgun (WGS) entry which is preliminary data.</text>
</comment>